<name>A0A9P8HJA5_9HYPO</name>
<evidence type="ECO:0000313" key="7">
    <source>
        <dbReference type="Proteomes" id="UP000826573"/>
    </source>
</evidence>
<keyword evidence="4 5" id="KW-0408">Iron</keyword>
<dbReference type="GO" id="GO:0010436">
    <property type="term" value="F:carotenoid dioxygenase activity"/>
    <property type="evidence" value="ECO:0007669"/>
    <property type="project" value="TreeGrafter"/>
</dbReference>
<evidence type="ECO:0000256" key="4">
    <source>
        <dbReference type="ARBA" id="ARBA00023004"/>
    </source>
</evidence>
<dbReference type="PANTHER" id="PTHR10543:SF24">
    <property type="entry name" value="CAROTENOID ISOMEROOXYGENASE"/>
    <property type="match status" value="1"/>
</dbReference>
<reference evidence="6 7" key="1">
    <citation type="submission" date="2021-08" db="EMBL/GenBank/DDBJ databases">
        <title>The highly contiguous genome resource for Trichoderma semiorbis FJ059, a fungal antagonistic to plant pathogens.</title>
        <authorList>
            <person name="Liu T."/>
        </authorList>
    </citation>
    <scope>NUCLEOTIDE SEQUENCE [LARGE SCALE GENOMIC DNA]</scope>
    <source>
        <strain evidence="6 7">FJ059</strain>
    </source>
</reference>
<dbReference type="PANTHER" id="PTHR10543">
    <property type="entry name" value="BETA-CAROTENE DIOXYGENASE"/>
    <property type="match status" value="1"/>
</dbReference>
<evidence type="ECO:0000256" key="3">
    <source>
        <dbReference type="ARBA" id="ARBA00023002"/>
    </source>
</evidence>
<organism evidence="6 7">
    <name type="scientific">Trichoderma semiorbis</name>
    <dbReference type="NCBI Taxonomy" id="1491008"/>
    <lineage>
        <taxon>Eukaryota</taxon>
        <taxon>Fungi</taxon>
        <taxon>Dikarya</taxon>
        <taxon>Ascomycota</taxon>
        <taxon>Pezizomycotina</taxon>
        <taxon>Sordariomycetes</taxon>
        <taxon>Hypocreomycetidae</taxon>
        <taxon>Hypocreales</taxon>
        <taxon>Hypocreaceae</taxon>
        <taxon>Trichoderma</taxon>
    </lineage>
</organism>
<keyword evidence="2 5" id="KW-0479">Metal-binding</keyword>
<gene>
    <name evidence="6" type="ORF">TsFJ059_003739</name>
</gene>
<dbReference type="InterPro" id="IPR004294">
    <property type="entry name" value="Carotenoid_Oase"/>
</dbReference>
<feature type="binding site" evidence="5">
    <location>
        <position position="273"/>
    </location>
    <ligand>
        <name>Fe cation</name>
        <dbReference type="ChEBI" id="CHEBI:24875"/>
        <note>catalytic</note>
    </ligand>
</feature>
<evidence type="ECO:0000256" key="5">
    <source>
        <dbReference type="PIRSR" id="PIRSR604294-1"/>
    </source>
</evidence>
<evidence type="ECO:0008006" key="8">
    <source>
        <dbReference type="Google" id="ProtNLM"/>
    </source>
</evidence>
<feature type="binding site" evidence="5">
    <location>
        <position position="325"/>
    </location>
    <ligand>
        <name>Fe cation</name>
        <dbReference type="ChEBI" id="CHEBI:24875"/>
        <note>catalytic</note>
    </ligand>
</feature>
<protein>
    <recommendedName>
        <fullName evidence="8">Carotenoid oxygenase</fullName>
    </recommendedName>
</protein>
<dbReference type="EMBL" id="JAIMJC010000002">
    <property type="protein sequence ID" value="KAH0528928.1"/>
    <property type="molecule type" value="Genomic_DNA"/>
</dbReference>
<comment type="cofactor">
    <cofactor evidence="5">
        <name>Fe(2+)</name>
        <dbReference type="ChEBI" id="CHEBI:29033"/>
    </cofactor>
    <text evidence="5">Binds 1 Fe(2+) ion per subunit.</text>
</comment>
<dbReference type="Proteomes" id="UP000826573">
    <property type="component" value="Unassembled WGS sequence"/>
</dbReference>
<proteinExistence type="inferred from homology"/>
<dbReference type="GO" id="GO:0046872">
    <property type="term" value="F:metal ion binding"/>
    <property type="evidence" value="ECO:0007669"/>
    <property type="project" value="UniProtKB-KW"/>
</dbReference>
<feature type="binding site" evidence="5">
    <location>
        <position position="395"/>
    </location>
    <ligand>
        <name>Fe cation</name>
        <dbReference type="ChEBI" id="CHEBI:24875"/>
        <note>catalytic</note>
    </ligand>
</feature>
<dbReference type="Pfam" id="PF03055">
    <property type="entry name" value="RPE65"/>
    <property type="match status" value="1"/>
</dbReference>
<comment type="similarity">
    <text evidence="1">Belongs to the carotenoid oxygenase family.</text>
</comment>
<comment type="caution">
    <text evidence="6">The sequence shown here is derived from an EMBL/GenBank/DDBJ whole genome shotgun (WGS) entry which is preliminary data.</text>
</comment>
<accession>A0A9P8HJA5</accession>
<dbReference type="GO" id="GO:0016121">
    <property type="term" value="P:carotene catabolic process"/>
    <property type="evidence" value="ECO:0007669"/>
    <property type="project" value="TreeGrafter"/>
</dbReference>
<evidence type="ECO:0000313" key="6">
    <source>
        <dbReference type="EMBL" id="KAH0528928.1"/>
    </source>
</evidence>
<sequence length="614" mass="68138">MYTRPRLTSLYSHLRLSLVRLSDPGRKQAYSFKPLSLSKFSSTMALNGEGIISRTAQDAGEDEQLRLSNWENESWKEWPSKAQFEGLEEHRGPVQLKVKGTIPSWAAGSLFRTGPGLDRVEGTSRGTHFIHHWFDGIAHSHRFDIAPSESAEGSATVTYSSRRHADAVVAEIKEKGWQTSLSFAQRADPCIGLFAKVMTIFLPSKANINVTVVPDMPGGDDVKEGDASKGKALYVLTDSATISKLDPKTLEPIGNARQKSLHPDLKGPISCAHTQRDPETGDLFNFNLELSSHPTYRIFRVNAKDGSVDILATFSDKKYPAAYMHSFFMTENYIVFCVQSTQYAWSGLKIPWQRNILDAIKPFDPSIPCTWVVVDRRHGKGVVAEFSTPAGFFFHSANAFEEVVTDESGNKHTEINMDAISYNNTDILHMFYYDILLDRDGATKKTMLDKKFYKTTANRLSRYRFRIPSEPQSAKEKASAVAEEVLSIPSPHVGELPTIHPKHAGKPYRYVYTVANRGLYLFADSIAKTDTHTQGALIWSGPKGHSPGEAIFVPRPGGTEEDDGVLLSVVLDGTLEKSYLLCLDARTMEEAGRAEADFAIPLSLHGAHQAKGHL</sequence>
<keyword evidence="7" id="KW-1185">Reference proteome</keyword>
<evidence type="ECO:0000256" key="1">
    <source>
        <dbReference type="ARBA" id="ARBA00006787"/>
    </source>
</evidence>
<evidence type="ECO:0000256" key="2">
    <source>
        <dbReference type="ARBA" id="ARBA00022723"/>
    </source>
</evidence>
<keyword evidence="3" id="KW-0560">Oxidoreductase</keyword>
<feature type="binding site" evidence="5">
    <location>
        <position position="605"/>
    </location>
    <ligand>
        <name>Fe cation</name>
        <dbReference type="ChEBI" id="CHEBI:24875"/>
        <note>catalytic</note>
    </ligand>
</feature>
<dbReference type="AlphaFoldDB" id="A0A9P8HJA5"/>